<gene>
    <name evidence="2" type="primary">nrtS</name>
    <name evidence="2" type="ORF">VPK24_17740</name>
</gene>
<dbReference type="EMBL" id="JAZAQF010000094">
    <property type="protein sequence ID" value="MFG3819492.1"/>
    <property type="molecule type" value="Genomic_DNA"/>
</dbReference>
<dbReference type="Proteomes" id="UP001604335">
    <property type="component" value="Unassembled WGS sequence"/>
</dbReference>
<protein>
    <submittedName>
        <fullName evidence="2">Nitrate/nitrite transporter NrtS</fullName>
    </submittedName>
</protein>
<organism evidence="2 3">
    <name type="scientific">Limnothrix redekei LRLZ20PSL1</name>
    <dbReference type="NCBI Taxonomy" id="3112953"/>
    <lineage>
        <taxon>Bacteria</taxon>
        <taxon>Bacillati</taxon>
        <taxon>Cyanobacteriota</taxon>
        <taxon>Cyanophyceae</taxon>
        <taxon>Pseudanabaenales</taxon>
        <taxon>Pseudanabaenaceae</taxon>
        <taxon>Limnothrix</taxon>
    </lineage>
</organism>
<feature type="region of interest" description="Disordered" evidence="1">
    <location>
        <begin position="1"/>
        <end position="33"/>
    </location>
</feature>
<comment type="caution">
    <text evidence="2">The sequence shown here is derived from an EMBL/GenBank/DDBJ whole genome shotgun (WGS) entry which is preliminary data.</text>
</comment>
<dbReference type="NCBIfam" id="NF038050">
    <property type="entry name" value="NrtS"/>
    <property type="match status" value="1"/>
</dbReference>
<accession>A0ABW7CEC4</accession>
<name>A0ABW7CEC4_9CYAN</name>
<dbReference type="RefSeq" id="WP_393015439.1">
    <property type="nucleotide sequence ID" value="NZ_JAZAQF010000094.1"/>
</dbReference>
<dbReference type="InterPro" id="IPR047700">
    <property type="entry name" value="NrtS-like"/>
</dbReference>
<evidence type="ECO:0000313" key="2">
    <source>
        <dbReference type="EMBL" id="MFG3819492.1"/>
    </source>
</evidence>
<keyword evidence="3" id="KW-1185">Reference proteome</keyword>
<feature type="compositionally biased region" description="Pro residues" evidence="1">
    <location>
        <begin position="1"/>
        <end position="11"/>
    </location>
</feature>
<reference evidence="3" key="1">
    <citation type="journal article" date="2024" name="Algal Res.">
        <title>Biochemical, toxicological and genomic investigation of a high-biomass producing Limnothrix strain isolated from Italian shallow drinking water reservoir.</title>
        <authorList>
            <person name="Simonazzi M."/>
            <person name="Shishido T.K."/>
            <person name="Delbaje E."/>
            <person name="Wahlsten M."/>
            <person name="Fewer D.P."/>
            <person name="Sivonen K."/>
            <person name="Pezzolesi L."/>
            <person name="Pistocchi R."/>
        </authorList>
    </citation>
    <scope>NUCLEOTIDE SEQUENCE [LARGE SCALE GENOMIC DNA]</scope>
    <source>
        <strain evidence="3">LRLZ20PSL1</strain>
    </source>
</reference>
<evidence type="ECO:0000313" key="3">
    <source>
        <dbReference type="Proteomes" id="UP001604335"/>
    </source>
</evidence>
<evidence type="ECO:0000256" key="1">
    <source>
        <dbReference type="SAM" id="MobiDB-lite"/>
    </source>
</evidence>
<sequence length="120" mass="13012">MAPLVSPPQPEPSAHSRSPRLSPPNAPASPKLPASGPDWWLLARQRSVVQRALRTSLLVGTILVGINHGDALLRRDCPPDRLAKIGLTYMVPYLVATFASVSTLRELGRSPMADREEKGN</sequence>
<proteinExistence type="predicted"/>